<gene>
    <name evidence="1" type="ordered locus">TON_0119</name>
</gene>
<proteinExistence type="predicted"/>
<accession>B6YSR7</accession>
<organism evidence="1 2">
    <name type="scientific">Thermococcus onnurineus (strain NA1)</name>
    <dbReference type="NCBI Taxonomy" id="523850"/>
    <lineage>
        <taxon>Archaea</taxon>
        <taxon>Methanobacteriati</taxon>
        <taxon>Methanobacteriota</taxon>
        <taxon>Thermococci</taxon>
        <taxon>Thermococcales</taxon>
        <taxon>Thermococcaceae</taxon>
        <taxon>Thermococcus</taxon>
    </lineage>
</organism>
<dbReference type="Proteomes" id="UP000002727">
    <property type="component" value="Chromosome"/>
</dbReference>
<sequence length="108" mass="12341">MKVLIYNVDGLTIPVEVEPGLPFTFHCSIEECGKEIVIEGVVKTVNEDEFNRVLENTIAENSDFERIREITARNLIFEGAVNGKEVRLPVESLDDFAKRFMEEILVLR</sequence>
<dbReference type="OrthoDB" id="92941at2157"/>
<dbReference type="HOGENOM" id="CLU_2191166_0_0_2"/>
<evidence type="ECO:0000313" key="2">
    <source>
        <dbReference type="Proteomes" id="UP000002727"/>
    </source>
</evidence>
<dbReference type="RefSeq" id="WP_012571077.1">
    <property type="nucleotide sequence ID" value="NC_011529.1"/>
</dbReference>
<dbReference type="eggNOG" id="arCOG08611">
    <property type="taxonomic scope" value="Archaea"/>
</dbReference>
<dbReference type="AlphaFoldDB" id="B6YSR7"/>
<evidence type="ECO:0000313" key="1">
    <source>
        <dbReference type="EMBL" id="ACJ15604.1"/>
    </source>
</evidence>
<dbReference type="STRING" id="523850.TON_0119"/>
<dbReference type="PATRIC" id="fig|523850.10.peg.119"/>
<name>B6YSR7_THEON</name>
<dbReference type="EMBL" id="CP000855">
    <property type="protein sequence ID" value="ACJ15604.1"/>
    <property type="molecule type" value="Genomic_DNA"/>
</dbReference>
<dbReference type="KEGG" id="ton:TON_0119"/>
<keyword evidence="2" id="KW-1185">Reference proteome</keyword>
<reference evidence="1 2" key="1">
    <citation type="journal article" date="2008" name="J. Bacteriol.">
        <title>The complete genome sequence of Thermococcus onnurineus NA1 reveals a mixed heterotrophic and carboxydotrophic metabolism.</title>
        <authorList>
            <person name="Lee H.S."/>
            <person name="Kang S.G."/>
            <person name="Bae S.S."/>
            <person name="Lim J.K."/>
            <person name="Cho Y."/>
            <person name="Kim Y.J."/>
            <person name="Jeon J.H."/>
            <person name="Cha S.S."/>
            <person name="Kwon K.K."/>
            <person name="Kim H.T."/>
            <person name="Park C.J."/>
            <person name="Lee H.W."/>
            <person name="Kim S.I."/>
            <person name="Chun J."/>
            <person name="Colwell R.R."/>
            <person name="Kim S.J."/>
            <person name="Lee J.H."/>
        </authorList>
    </citation>
    <scope>NUCLEOTIDE SEQUENCE [LARGE SCALE GENOMIC DNA]</scope>
    <source>
        <strain evidence="1 2">NA1</strain>
    </source>
</reference>
<dbReference type="GeneID" id="7017771"/>
<protein>
    <submittedName>
        <fullName evidence="1">Uncharacterized protein</fullName>
    </submittedName>
</protein>